<evidence type="ECO:0000313" key="3">
    <source>
        <dbReference type="Proteomes" id="UP000070371"/>
    </source>
</evidence>
<keyword evidence="1" id="KW-1133">Transmembrane helix</keyword>
<organism evidence="2 3">
    <name type="scientific">Falsihalocynthiibacter arcticus</name>
    <dbReference type="NCBI Taxonomy" id="1579316"/>
    <lineage>
        <taxon>Bacteria</taxon>
        <taxon>Pseudomonadati</taxon>
        <taxon>Pseudomonadota</taxon>
        <taxon>Alphaproteobacteria</taxon>
        <taxon>Rhodobacterales</taxon>
        <taxon>Roseobacteraceae</taxon>
        <taxon>Falsihalocynthiibacter</taxon>
    </lineage>
</organism>
<sequence>MDLYATVRELIDLRSFSNLWYWIGLAVVWSSASHWVLGVPLDMIQRAKKRGGEAMDDLQSLTRISCNRILYISSVSGLWLLGFSCFVLTGLAMLGFYYNVEFAQAVFLLLFPMSIVGLISISTARLIDEKKPQGLALVKQLMRHRIYVQLLGVLSIFTTAMWGMAQNMNYSVLFN</sequence>
<feature type="transmembrane region" description="Helical" evidence="1">
    <location>
        <begin position="146"/>
        <end position="165"/>
    </location>
</feature>
<protein>
    <submittedName>
        <fullName evidence="2">Component of SufBCD complex</fullName>
    </submittedName>
</protein>
<keyword evidence="3" id="KW-1185">Reference proteome</keyword>
<feature type="transmembrane region" description="Helical" evidence="1">
    <location>
        <begin position="102"/>
        <end position="126"/>
    </location>
</feature>
<dbReference type="EMBL" id="CP014327">
    <property type="protein sequence ID" value="AML52697.1"/>
    <property type="molecule type" value="Genomic_DNA"/>
</dbReference>
<dbReference type="Proteomes" id="UP000070371">
    <property type="component" value="Chromosome"/>
</dbReference>
<gene>
    <name evidence="2" type="ORF">RC74_16770</name>
</gene>
<dbReference type="RefSeq" id="WP_039003584.1">
    <property type="nucleotide sequence ID" value="NZ_CP014327.1"/>
</dbReference>
<dbReference type="KEGG" id="hat:RC74_16770"/>
<feature type="transmembrane region" description="Helical" evidence="1">
    <location>
        <begin position="69"/>
        <end position="96"/>
    </location>
</feature>
<feature type="transmembrane region" description="Helical" evidence="1">
    <location>
        <begin position="20"/>
        <end position="41"/>
    </location>
</feature>
<keyword evidence="1" id="KW-0812">Transmembrane</keyword>
<accession>A0A126V3H0</accession>
<reference evidence="2 3" key="1">
    <citation type="submission" date="2016-02" db="EMBL/GenBank/DDBJ databases">
        <title>Complete genome sequence of Halocynthiibacter arcticus PAMC 20958t from arctic marine sediment.</title>
        <authorList>
            <person name="Lee Y.M."/>
            <person name="Baek K."/>
            <person name="Lee H.K."/>
            <person name="Shin S.C."/>
        </authorList>
    </citation>
    <scope>NUCLEOTIDE SEQUENCE [LARGE SCALE GENOMIC DNA]</scope>
    <source>
        <strain evidence="2">PAMC 20958</strain>
    </source>
</reference>
<proteinExistence type="predicted"/>
<dbReference type="AlphaFoldDB" id="A0A126V3H0"/>
<evidence type="ECO:0000313" key="2">
    <source>
        <dbReference type="EMBL" id="AML52697.1"/>
    </source>
</evidence>
<evidence type="ECO:0000256" key="1">
    <source>
        <dbReference type="SAM" id="Phobius"/>
    </source>
</evidence>
<dbReference type="OrthoDB" id="7847071at2"/>
<keyword evidence="1" id="KW-0472">Membrane</keyword>
<dbReference type="STRING" id="1579316.RC74_16770"/>
<name>A0A126V3H0_9RHOB</name>